<feature type="domain" description="Lon proteolytic" evidence="21">
    <location>
        <begin position="599"/>
        <end position="781"/>
    </location>
</feature>
<comment type="subcellular location">
    <subcellularLocation>
        <location evidence="1 14 15">Cytoplasm</location>
    </subcellularLocation>
</comment>
<sequence length="818" mass="90123">MSERVKIKVEHNVLHLPAIALRGLVVFPGSVIHFEVGREKSIAAIEWAMANASPIFLITQREMDVEEPAAADLYRYGVVAQVKQVMRVSDELVKVLVEGQYRARLLALESGEKMLAVTVKEAPVRGLQQAGSVSAEALVRSLKIAFEAYLQLNPRMPKDVVYTILSGSDAAFLSEYIPANLLFKYQDKQTVLEQNTLLGRLQTTLDLLYRENQVLSLEKEIQDKVNDQMEKNQRDYYLREQMRAIATELDGDDDVRYESERYLEQIHALSLPEEAVEKLEKEAERLGKMQGNSQEAAVIRTYLDTCLSLPWGVYTPDDLDLVRAEKHLNREHYGLKKVKDRILELLAVRMLNPDAKGQILCLAGPPGVGKTSIAHSIAECMGRKYARMSLGGVRDEAEIRGHRRTYVGAMPGKIISAVSTAKSMNPLILLDEIDKLAADFRGDPAAALLETLDPEQNKTFKDHYLDIPFDLSQVFFITTANDLSAIPAPLLDRMDVIELPSYTREEKFNIAKRHLLPKQLKKTGLEGRVNLTAGAIYGLIDGYTQEAGVRGLERAITEVLRKCARKVASGEEQKVTVTAANLESLMGPRRVKPDFYNRSNAVGIANGLAWTSVGGAILPIEVQTIPGGTGKFELTGSLGDVMKESAHLAVTFARVHAAEYGIDAEQLKNTDLHIHAPEGAVPKDGPSAGVTLATALISCLSGVPVRADVAMTGEITLHGDVLPIGGLKEKSMAAYRQGIKTVLIPQANQSDLYDVDEEVKKAIRFVPVSRLEQVLSHALLTPRQGRRAQTRTKQAVEPQKVPAGLVGEQGSQQATLRQ</sequence>
<evidence type="ECO:0000256" key="8">
    <source>
        <dbReference type="ARBA" id="ARBA00023016"/>
    </source>
</evidence>
<dbReference type="GO" id="GO:0004176">
    <property type="term" value="F:ATP-dependent peptidase activity"/>
    <property type="evidence" value="ECO:0007669"/>
    <property type="project" value="UniProtKB-UniRule"/>
</dbReference>
<feature type="active site" evidence="14 16">
    <location>
        <position position="687"/>
    </location>
</feature>
<evidence type="ECO:0000256" key="14">
    <source>
        <dbReference type="HAMAP-Rule" id="MF_01973"/>
    </source>
</evidence>
<dbReference type="GO" id="GO:0006515">
    <property type="term" value="P:protein quality control for misfolded or incompletely synthesized proteins"/>
    <property type="evidence" value="ECO:0007669"/>
    <property type="project" value="UniProtKB-UniRule"/>
</dbReference>
<evidence type="ECO:0000256" key="19">
    <source>
        <dbReference type="RuleBase" id="RU000591"/>
    </source>
</evidence>
<dbReference type="InterPro" id="IPR003959">
    <property type="entry name" value="ATPase_AAA_core"/>
</dbReference>
<dbReference type="InterPro" id="IPR046336">
    <property type="entry name" value="Lon_prtase_N_sf"/>
</dbReference>
<feature type="region of interest" description="Disordered" evidence="20">
    <location>
        <begin position="783"/>
        <end position="818"/>
    </location>
</feature>
<dbReference type="HAMAP" id="MF_01973">
    <property type="entry name" value="lon_bact"/>
    <property type="match status" value="1"/>
</dbReference>
<dbReference type="SUPFAM" id="SSF88697">
    <property type="entry name" value="PUA domain-like"/>
    <property type="match status" value="1"/>
</dbReference>
<dbReference type="CDD" id="cd19500">
    <property type="entry name" value="RecA-like_Lon"/>
    <property type="match status" value="1"/>
</dbReference>
<comment type="catalytic activity">
    <reaction evidence="9 14 15 18">
        <text>Hydrolysis of proteins in presence of ATP.</text>
        <dbReference type="EC" id="3.4.21.53"/>
    </reaction>
</comment>
<feature type="active site" evidence="14 16">
    <location>
        <position position="730"/>
    </location>
</feature>
<dbReference type="PANTHER" id="PTHR10046">
    <property type="entry name" value="ATP DEPENDENT LON PROTEASE FAMILY MEMBER"/>
    <property type="match status" value="1"/>
</dbReference>
<evidence type="ECO:0000256" key="2">
    <source>
        <dbReference type="ARBA" id="ARBA00022490"/>
    </source>
</evidence>
<evidence type="ECO:0000256" key="1">
    <source>
        <dbReference type="ARBA" id="ARBA00004496"/>
    </source>
</evidence>
<evidence type="ECO:0000256" key="16">
    <source>
        <dbReference type="PIRSR" id="PIRSR001174-1"/>
    </source>
</evidence>
<dbReference type="FunFam" id="3.40.50.300:FF:000021">
    <property type="entry name" value="Lon protease homolog"/>
    <property type="match status" value="1"/>
</dbReference>
<dbReference type="InterPro" id="IPR003111">
    <property type="entry name" value="Lon_prtase_N"/>
</dbReference>
<keyword evidence="8 14" id="KW-0346">Stress response</keyword>
<dbReference type="Gene3D" id="3.30.230.10">
    <property type="match status" value="1"/>
</dbReference>
<keyword evidence="2 14" id="KW-0963">Cytoplasm</keyword>
<dbReference type="GO" id="GO:0005737">
    <property type="term" value="C:cytoplasm"/>
    <property type="evidence" value="ECO:0007669"/>
    <property type="project" value="UniProtKB-SubCell"/>
</dbReference>
<evidence type="ECO:0000259" key="22">
    <source>
        <dbReference type="PROSITE" id="PS51787"/>
    </source>
</evidence>
<dbReference type="GO" id="GO:0016887">
    <property type="term" value="F:ATP hydrolysis activity"/>
    <property type="evidence" value="ECO:0007669"/>
    <property type="project" value="UniProtKB-UniRule"/>
</dbReference>
<evidence type="ECO:0000256" key="11">
    <source>
        <dbReference type="ARBA" id="ARBA00066743"/>
    </source>
</evidence>
<dbReference type="InterPro" id="IPR014721">
    <property type="entry name" value="Ribsml_uS5_D2-typ_fold_subgr"/>
</dbReference>
<keyword evidence="7 14" id="KW-0067">ATP-binding</keyword>
<evidence type="ECO:0000256" key="18">
    <source>
        <dbReference type="PROSITE-ProRule" id="PRU01122"/>
    </source>
</evidence>
<protein>
    <recommendedName>
        <fullName evidence="12 14">Lon protease</fullName>
        <ecNumber evidence="11 14">3.4.21.53</ecNumber>
    </recommendedName>
    <alternativeName>
        <fullName evidence="13 14">ATP-dependent protease La</fullName>
    </alternativeName>
</protein>
<comment type="caution">
    <text evidence="23">The sequence shown here is derived from an EMBL/GenBank/DDBJ whole genome shotgun (WGS) entry which is preliminary data.</text>
</comment>
<dbReference type="InterPro" id="IPR015947">
    <property type="entry name" value="PUA-like_sf"/>
</dbReference>
<feature type="compositionally biased region" description="Polar residues" evidence="20">
    <location>
        <begin position="809"/>
        <end position="818"/>
    </location>
</feature>
<evidence type="ECO:0000256" key="17">
    <source>
        <dbReference type="PIRSR" id="PIRSR001174-2"/>
    </source>
</evidence>
<dbReference type="InterPro" id="IPR020568">
    <property type="entry name" value="Ribosomal_Su5_D2-typ_SF"/>
</dbReference>
<dbReference type="Gene3D" id="1.10.8.60">
    <property type="match status" value="1"/>
</dbReference>
<reference evidence="23" key="1">
    <citation type="journal article" date="2021" name="PeerJ">
        <title>Extensive microbial diversity within the chicken gut microbiome revealed by metagenomics and culture.</title>
        <authorList>
            <person name="Gilroy R."/>
            <person name="Ravi A."/>
            <person name="Getino M."/>
            <person name="Pursley I."/>
            <person name="Horton D.L."/>
            <person name="Alikhan N.F."/>
            <person name="Baker D."/>
            <person name="Gharbi K."/>
            <person name="Hall N."/>
            <person name="Watson M."/>
            <person name="Adriaenssens E.M."/>
            <person name="Foster-Nyarko E."/>
            <person name="Jarju S."/>
            <person name="Secka A."/>
            <person name="Antonio M."/>
            <person name="Oren A."/>
            <person name="Chaudhuri R.R."/>
            <person name="La Ragione R."/>
            <person name="Hildebrand F."/>
            <person name="Pallen M.J."/>
        </authorList>
    </citation>
    <scope>NUCLEOTIDE SEQUENCE</scope>
    <source>
        <strain evidence="23">2239</strain>
    </source>
</reference>
<evidence type="ECO:0000256" key="12">
    <source>
        <dbReference type="ARBA" id="ARBA00071934"/>
    </source>
</evidence>
<evidence type="ECO:0000256" key="9">
    <source>
        <dbReference type="ARBA" id="ARBA00050665"/>
    </source>
</evidence>
<dbReference type="SMART" id="SM00464">
    <property type="entry name" value="LON"/>
    <property type="match status" value="1"/>
</dbReference>
<evidence type="ECO:0000256" key="5">
    <source>
        <dbReference type="ARBA" id="ARBA00022801"/>
    </source>
</evidence>
<dbReference type="GO" id="GO:0034605">
    <property type="term" value="P:cellular response to heat"/>
    <property type="evidence" value="ECO:0007669"/>
    <property type="project" value="UniProtKB-UniRule"/>
</dbReference>
<comment type="subunit">
    <text evidence="14 15">Homohexamer. Organized in a ring with a central cavity.</text>
</comment>
<proteinExistence type="evidence at transcript level"/>
<evidence type="ECO:0000256" key="13">
    <source>
        <dbReference type="ARBA" id="ARBA00082722"/>
    </source>
</evidence>
<evidence type="ECO:0000256" key="10">
    <source>
        <dbReference type="ARBA" id="ARBA00053875"/>
    </source>
</evidence>
<evidence type="ECO:0000256" key="6">
    <source>
        <dbReference type="ARBA" id="ARBA00022825"/>
    </source>
</evidence>
<accession>A0A9D2ADZ4</accession>
<dbReference type="PROSITE" id="PS51787">
    <property type="entry name" value="LON_N"/>
    <property type="match status" value="1"/>
</dbReference>
<dbReference type="SUPFAM" id="SSF54211">
    <property type="entry name" value="Ribosomal protein S5 domain 2-like"/>
    <property type="match status" value="1"/>
</dbReference>
<dbReference type="PROSITE" id="PS01046">
    <property type="entry name" value="LON_SER"/>
    <property type="match status" value="1"/>
</dbReference>
<dbReference type="GO" id="GO:0005524">
    <property type="term" value="F:ATP binding"/>
    <property type="evidence" value="ECO:0007669"/>
    <property type="project" value="UniProtKB-UniRule"/>
</dbReference>
<comment type="function">
    <text evidence="10 14">ATP-dependent serine protease that mediates the selective degradation of mutant and abnormal proteins as well as certain short-lived regulatory proteins. Required for cellular homeostasis and for survival from DNA damage and developmental changes induced by stress. Degrades polypeptides processively to yield small peptide fragments that are 5 to 10 amino acids long. Binds to DNA in a double-stranded, site-specific manner.</text>
</comment>
<dbReference type="Pfam" id="PF00004">
    <property type="entry name" value="AAA"/>
    <property type="match status" value="1"/>
</dbReference>
<evidence type="ECO:0000256" key="15">
    <source>
        <dbReference type="PIRNR" id="PIRNR001174"/>
    </source>
</evidence>
<dbReference type="InterPro" id="IPR027417">
    <property type="entry name" value="P-loop_NTPase"/>
</dbReference>
<dbReference type="Pfam" id="PF05362">
    <property type="entry name" value="Lon_C"/>
    <property type="match status" value="1"/>
</dbReference>
<dbReference type="EC" id="3.4.21.53" evidence="11 14"/>
<dbReference type="AlphaFoldDB" id="A0A9D2ADZ4"/>
<dbReference type="Gene3D" id="1.20.5.5270">
    <property type="match status" value="1"/>
</dbReference>
<organism evidence="23 24">
    <name type="scientific">Candidatus Allofournierella pullicola</name>
    <dbReference type="NCBI Taxonomy" id="2838596"/>
    <lineage>
        <taxon>Bacteria</taxon>
        <taxon>Bacillati</taxon>
        <taxon>Bacillota</taxon>
        <taxon>Clostridia</taxon>
        <taxon>Eubacteriales</taxon>
        <taxon>Oscillospiraceae</taxon>
        <taxon>Allofournierella</taxon>
    </lineage>
</organism>
<evidence type="ECO:0000256" key="7">
    <source>
        <dbReference type="ARBA" id="ARBA00022840"/>
    </source>
</evidence>
<evidence type="ECO:0000313" key="24">
    <source>
        <dbReference type="Proteomes" id="UP000824193"/>
    </source>
</evidence>
<dbReference type="EMBL" id="DXFW01000012">
    <property type="protein sequence ID" value="HIX05395.1"/>
    <property type="molecule type" value="Genomic_DNA"/>
</dbReference>
<evidence type="ECO:0000259" key="21">
    <source>
        <dbReference type="PROSITE" id="PS51786"/>
    </source>
</evidence>
<gene>
    <name evidence="14 23" type="primary">lon</name>
    <name evidence="23" type="ORF">H9865_04725</name>
</gene>
<dbReference type="PRINTS" id="PR00830">
    <property type="entry name" value="ENDOLAPTASE"/>
</dbReference>
<dbReference type="Pfam" id="PF02190">
    <property type="entry name" value="LON_substr_bdg"/>
    <property type="match status" value="1"/>
</dbReference>
<dbReference type="SMART" id="SM00382">
    <property type="entry name" value="AAA"/>
    <property type="match status" value="1"/>
</dbReference>
<dbReference type="InterPro" id="IPR003593">
    <property type="entry name" value="AAA+_ATPase"/>
</dbReference>
<dbReference type="Pfam" id="PF22667">
    <property type="entry name" value="Lon_lid"/>
    <property type="match status" value="1"/>
</dbReference>
<evidence type="ECO:0000256" key="4">
    <source>
        <dbReference type="ARBA" id="ARBA00022741"/>
    </source>
</evidence>
<dbReference type="InterPro" id="IPR027065">
    <property type="entry name" value="Lon_Prtase"/>
</dbReference>
<dbReference type="InterPro" id="IPR008268">
    <property type="entry name" value="Peptidase_S16_AS"/>
</dbReference>
<evidence type="ECO:0000313" key="23">
    <source>
        <dbReference type="EMBL" id="HIX05395.1"/>
    </source>
</evidence>
<dbReference type="Gene3D" id="2.30.130.40">
    <property type="entry name" value="LON domain-like"/>
    <property type="match status" value="1"/>
</dbReference>
<keyword evidence="5 14" id="KW-0378">Hydrolase</keyword>
<dbReference type="PROSITE" id="PS51786">
    <property type="entry name" value="LON_PROTEOLYTIC"/>
    <property type="match status" value="1"/>
</dbReference>
<reference evidence="23" key="2">
    <citation type="submission" date="2021-04" db="EMBL/GenBank/DDBJ databases">
        <authorList>
            <person name="Gilroy R."/>
        </authorList>
    </citation>
    <scope>NUCLEOTIDE SEQUENCE</scope>
    <source>
        <strain evidence="23">2239</strain>
    </source>
</reference>
<feature type="domain" description="Lon N-terminal" evidence="22">
    <location>
        <begin position="16"/>
        <end position="212"/>
    </location>
</feature>
<dbReference type="InterPro" id="IPR054594">
    <property type="entry name" value="Lon_lid"/>
</dbReference>
<dbReference type="Proteomes" id="UP000824193">
    <property type="component" value="Unassembled WGS sequence"/>
</dbReference>
<keyword evidence="3 14" id="KW-0645">Protease</keyword>
<keyword evidence="4 14" id="KW-0547">Nucleotide-binding</keyword>
<dbReference type="GO" id="GO:0043565">
    <property type="term" value="F:sequence-specific DNA binding"/>
    <property type="evidence" value="ECO:0007669"/>
    <property type="project" value="UniProtKB-UniRule"/>
</dbReference>
<evidence type="ECO:0000256" key="20">
    <source>
        <dbReference type="SAM" id="MobiDB-lite"/>
    </source>
</evidence>
<dbReference type="Gene3D" id="1.20.58.1480">
    <property type="match status" value="1"/>
</dbReference>
<dbReference type="SUPFAM" id="SSF52540">
    <property type="entry name" value="P-loop containing nucleoside triphosphate hydrolases"/>
    <property type="match status" value="1"/>
</dbReference>
<comment type="similarity">
    <text evidence="14 15 18 19">Belongs to the peptidase S16 family.</text>
</comment>
<dbReference type="InterPro" id="IPR004815">
    <property type="entry name" value="Lon_bac/euk-typ"/>
</dbReference>
<dbReference type="PIRSF" id="PIRSF001174">
    <property type="entry name" value="Lon_proteas"/>
    <property type="match status" value="1"/>
</dbReference>
<name>A0A9D2ADZ4_9FIRM</name>
<dbReference type="Gene3D" id="3.40.50.300">
    <property type="entry name" value="P-loop containing nucleotide triphosphate hydrolases"/>
    <property type="match status" value="1"/>
</dbReference>
<dbReference type="NCBIfam" id="TIGR00763">
    <property type="entry name" value="lon"/>
    <property type="match status" value="1"/>
</dbReference>
<dbReference type="GO" id="GO:0004252">
    <property type="term" value="F:serine-type endopeptidase activity"/>
    <property type="evidence" value="ECO:0007669"/>
    <property type="project" value="UniProtKB-UniRule"/>
</dbReference>
<feature type="binding site" evidence="14 17">
    <location>
        <begin position="364"/>
        <end position="371"/>
    </location>
    <ligand>
        <name>ATP</name>
        <dbReference type="ChEBI" id="CHEBI:30616"/>
    </ligand>
</feature>
<comment type="induction">
    <text evidence="14">By heat shock.</text>
</comment>
<dbReference type="InterPro" id="IPR008269">
    <property type="entry name" value="Lon_proteolytic"/>
</dbReference>
<evidence type="ECO:0000256" key="3">
    <source>
        <dbReference type="ARBA" id="ARBA00022670"/>
    </source>
</evidence>
<keyword evidence="6 14" id="KW-0720">Serine protease</keyword>
<dbReference type="InterPro" id="IPR027543">
    <property type="entry name" value="Lon_bac"/>
</dbReference>